<sequence length="46" mass="5282">MRTGNRTDPLIGPQRLLIERVANSFGSRDLPPCRFPRSQLLVTWLC</sequence>
<geneLocation type="mitochondrion" evidence="1"/>
<name>A0A1Y0B3Z5_9LAMI</name>
<proteinExistence type="predicted"/>
<gene>
    <name evidence="1" type="ORF">AEK19_MT1958</name>
</gene>
<dbReference type="AlphaFoldDB" id="A0A1Y0B3Z5"/>
<protein>
    <submittedName>
        <fullName evidence="1">Uncharacterized protein</fullName>
    </submittedName>
</protein>
<evidence type="ECO:0000313" key="1">
    <source>
        <dbReference type="EMBL" id="ART32120.1"/>
    </source>
</evidence>
<dbReference type="EMBL" id="KY774314">
    <property type="protein sequence ID" value="ART32120.1"/>
    <property type="molecule type" value="Genomic_DNA"/>
</dbReference>
<keyword evidence="1" id="KW-0496">Mitochondrion</keyword>
<organism evidence="1">
    <name type="scientific">Utricularia reniformis</name>
    <dbReference type="NCBI Taxonomy" id="192314"/>
    <lineage>
        <taxon>Eukaryota</taxon>
        <taxon>Viridiplantae</taxon>
        <taxon>Streptophyta</taxon>
        <taxon>Embryophyta</taxon>
        <taxon>Tracheophyta</taxon>
        <taxon>Spermatophyta</taxon>
        <taxon>Magnoliopsida</taxon>
        <taxon>eudicotyledons</taxon>
        <taxon>Gunneridae</taxon>
        <taxon>Pentapetalae</taxon>
        <taxon>asterids</taxon>
        <taxon>lamiids</taxon>
        <taxon>Lamiales</taxon>
        <taxon>Lentibulariaceae</taxon>
        <taxon>Utricularia</taxon>
    </lineage>
</organism>
<reference evidence="1" key="1">
    <citation type="submission" date="2017-03" db="EMBL/GenBank/DDBJ databases">
        <title>The mitochondrial genome of the carnivorous plant Utricularia reniformis (Lentibulariaceae): structure, comparative analysis and evolutionary landmarks.</title>
        <authorList>
            <person name="Silva S.R."/>
            <person name="Alvarenga D.O."/>
            <person name="Michael T.P."/>
            <person name="Miranda V.F.O."/>
            <person name="Varani A.M."/>
        </authorList>
    </citation>
    <scope>NUCLEOTIDE SEQUENCE</scope>
</reference>
<accession>A0A1Y0B3Z5</accession>